<evidence type="ECO:0000313" key="4">
    <source>
        <dbReference type="Proteomes" id="UP000829720"/>
    </source>
</evidence>
<organism evidence="3 4">
    <name type="scientific">Albula goreensis</name>
    <dbReference type="NCBI Taxonomy" id="1534307"/>
    <lineage>
        <taxon>Eukaryota</taxon>
        <taxon>Metazoa</taxon>
        <taxon>Chordata</taxon>
        <taxon>Craniata</taxon>
        <taxon>Vertebrata</taxon>
        <taxon>Euteleostomi</taxon>
        <taxon>Actinopterygii</taxon>
        <taxon>Neopterygii</taxon>
        <taxon>Teleostei</taxon>
        <taxon>Albuliformes</taxon>
        <taxon>Albulidae</taxon>
        <taxon>Albula</taxon>
    </lineage>
</organism>
<name>A0A8T3D7E1_9TELE</name>
<dbReference type="Proteomes" id="UP000829720">
    <property type="component" value="Unassembled WGS sequence"/>
</dbReference>
<dbReference type="Pfam" id="PF15010">
    <property type="entry name" value="FAM131"/>
    <property type="match status" value="1"/>
</dbReference>
<dbReference type="AlphaFoldDB" id="A0A8T3D7E1"/>
<evidence type="ECO:0000256" key="2">
    <source>
        <dbReference type="SAM" id="MobiDB-lite"/>
    </source>
</evidence>
<reference evidence="3" key="1">
    <citation type="submission" date="2021-01" db="EMBL/GenBank/DDBJ databases">
        <authorList>
            <person name="Zahm M."/>
            <person name="Roques C."/>
            <person name="Cabau C."/>
            <person name="Klopp C."/>
            <person name="Donnadieu C."/>
            <person name="Jouanno E."/>
            <person name="Lampietro C."/>
            <person name="Louis A."/>
            <person name="Herpin A."/>
            <person name="Echchiki A."/>
            <person name="Berthelot C."/>
            <person name="Parey E."/>
            <person name="Roest-Crollius H."/>
            <person name="Braasch I."/>
            <person name="Postlethwait J."/>
            <person name="Bobe J."/>
            <person name="Montfort J."/>
            <person name="Bouchez O."/>
            <person name="Begum T."/>
            <person name="Mejri S."/>
            <person name="Adams A."/>
            <person name="Chen W.-J."/>
            <person name="Guiguen Y."/>
        </authorList>
    </citation>
    <scope>NUCLEOTIDE SEQUENCE</scope>
    <source>
        <tissue evidence="3">Blood</tissue>
    </source>
</reference>
<sequence>MGACLSKSHKELQSAHQPPVTELQFSAEGQSIAKDTQKSSNGSLSDKKDSSGYTIGELATSTLLGLVATIKEHITKPTAMAQGRVAHLIEWKGWSAGGRGWGQDTLGVGQGAAGEGQGQSCRWMNSSIPTSLMRSKKHALLQV</sequence>
<evidence type="ECO:0000313" key="3">
    <source>
        <dbReference type="EMBL" id="KAI1892641.1"/>
    </source>
</evidence>
<evidence type="ECO:0000256" key="1">
    <source>
        <dbReference type="ARBA" id="ARBA00010635"/>
    </source>
</evidence>
<protein>
    <recommendedName>
        <fullName evidence="5">Family with sequence similarity 131 member C</fullName>
    </recommendedName>
</protein>
<keyword evidence="4" id="KW-1185">Reference proteome</keyword>
<dbReference type="PANTHER" id="PTHR15736:SF2">
    <property type="entry name" value="PROTEIN FAM131C"/>
    <property type="match status" value="1"/>
</dbReference>
<accession>A0A8T3D7E1</accession>
<comment type="caution">
    <text evidence="3">The sequence shown here is derived from an EMBL/GenBank/DDBJ whole genome shotgun (WGS) entry which is preliminary data.</text>
</comment>
<feature type="region of interest" description="Disordered" evidence="2">
    <location>
        <begin position="1"/>
        <end position="53"/>
    </location>
</feature>
<evidence type="ECO:0008006" key="5">
    <source>
        <dbReference type="Google" id="ProtNLM"/>
    </source>
</evidence>
<dbReference type="PANTHER" id="PTHR15736">
    <property type="entry name" value="PROTEIN FAM131B-RELATED"/>
    <property type="match status" value="1"/>
</dbReference>
<dbReference type="EMBL" id="JAERUA010000012">
    <property type="protein sequence ID" value="KAI1892641.1"/>
    <property type="molecule type" value="Genomic_DNA"/>
</dbReference>
<gene>
    <name evidence="3" type="ORF">AGOR_G00135660</name>
</gene>
<dbReference type="InterPro" id="IPR026782">
    <property type="entry name" value="FAM131"/>
</dbReference>
<proteinExistence type="inferred from homology"/>
<dbReference type="OrthoDB" id="8881031at2759"/>
<comment type="similarity">
    <text evidence="1">Belongs to the FAM131 family.</text>
</comment>